<protein>
    <submittedName>
        <fullName evidence="1">DUF433 domain-containing protein</fullName>
    </submittedName>
</protein>
<dbReference type="AlphaFoldDB" id="A0A424YAN3"/>
<dbReference type="Gene3D" id="1.10.10.10">
    <property type="entry name" value="Winged helix-like DNA-binding domain superfamily/Winged helix DNA-binding domain"/>
    <property type="match status" value="1"/>
</dbReference>
<comment type="caution">
    <text evidence="1">The sequence shown here is derived from an EMBL/GenBank/DDBJ whole genome shotgun (WGS) entry which is preliminary data.</text>
</comment>
<dbReference type="InterPro" id="IPR007367">
    <property type="entry name" value="DUF433"/>
</dbReference>
<gene>
    <name evidence="1" type="ORF">D5R97_09165</name>
</gene>
<sequence>MDVLSRIVNDPNICHGVACIKGTRIPVSVILDNLSHGLTHKEILDSYPMLQYEDIIAALAYAALLSKEQSIHLGNVKEDS</sequence>
<evidence type="ECO:0000313" key="2">
    <source>
        <dbReference type="Proteomes" id="UP000285138"/>
    </source>
</evidence>
<dbReference type="Pfam" id="PF04255">
    <property type="entry name" value="DUF433"/>
    <property type="match status" value="1"/>
</dbReference>
<dbReference type="InterPro" id="IPR009057">
    <property type="entry name" value="Homeodomain-like_sf"/>
</dbReference>
<dbReference type="PANTHER" id="PTHR34849:SF3">
    <property type="entry name" value="SSR2962 PROTEIN"/>
    <property type="match status" value="1"/>
</dbReference>
<dbReference type="EMBL" id="QZAA01000244">
    <property type="protein sequence ID" value="RQD73634.1"/>
    <property type="molecule type" value="Genomic_DNA"/>
</dbReference>
<accession>A0A424YAN3</accession>
<dbReference type="Proteomes" id="UP000285138">
    <property type="component" value="Unassembled WGS sequence"/>
</dbReference>
<organism evidence="1 2">
    <name type="scientific">Candidatus Syntrophonatronum acetioxidans</name>
    <dbReference type="NCBI Taxonomy" id="1795816"/>
    <lineage>
        <taxon>Bacteria</taxon>
        <taxon>Bacillati</taxon>
        <taxon>Bacillota</taxon>
        <taxon>Clostridia</taxon>
        <taxon>Eubacteriales</taxon>
        <taxon>Syntrophomonadaceae</taxon>
        <taxon>Candidatus Syntrophonatronum</taxon>
    </lineage>
</organism>
<proteinExistence type="predicted"/>
<dbReference type="SUPFAM" id="SSF46689">
    <property type="entry name" value="Homeodomain-like"/>
    <property type="match status" value="1"/>
</dbReference>
<evidence type="ECO:0000313" key="1">
    <source>
        <dbReference type="EMBL" id="RQD73634.1"/>
    </source>
</evidence>
<dbReference type="PANTHER" id="PTHR34849">
    <property type="entry name" value="SSL5025 PROTEIN"/>
    <property type="match status" value="1"/>
</dbReference>
<name>A0A424YAN3_9FIRM</name>
<dbReference type="InterPro" id="IPR036388">
    <property type="entry name" value="WH-like_DNA-bd_sf"/>
</dbReference>
<reference evidence="1 2" key="1">
    <citation type="submission" date="2018-08" db="EMBL/GenBank/DDBJ databases">
        <title>The metabolism and importance of syntrophic acetate oxidation coupled to methane or sulfide production in haloalkaline environments.</title>
        <authorList>
            <person name="Timmers P.H.A."/>
            <person name="Vavourakis C.D."/>
            <person name="Sorokin D.Y."/>
            <person name="Sinninghe Damste J.S."/>
            <person name="Muyzer G."/>
            <person name="Stams A.J.M."/>
            <person name="Plugge C.M."/>
        </authorList>
    </citation>
    <scope>NUCLEOTIDE SEQUENCE [LARGE SCALE GENOMIC DNA]</scope>
    <source>
        <strain evidence="1">MSAO_Bac1</strain>
    </source>
</reference>